<comment type="caution">
    <text evidence="3">The sequence shown here is derived from an EMBL/GenBank/DDBJ whole genome shotgun (WGS) entry which is preliminary data.</text>
</comment>
<feature type="region of interest" description="Disordered" evidence="2">
    <location>
        <begin position="583"/>
        <end position="674"/>
    </location>
</feature>
<dbReference type="AlphaFoldDB" id="A0A8S0WQP6"/>
<sequence>MADLLLSALPSSINRGWNRFVNPSTQEDLRKTALKKHRHRQHPQPQPPPTVANPHPHTPTQQPSSMLTTPKKIFSRLPFYSPLNFVRTRGSPAVSPQTSPARQDAAPATPYTPFTPKTPARRRYYAAADPFSPSPRIRPHKTREHRVGGVRNTRSLNELRKERSFHAIEKDQALSRARETSQFPHLNERVGLVMGAVQRPSTITSEDHVFTEQFHQLGLDLDHLLATKGGDTATPTDPTDPEAQDQAPATPIPKANYEIRRERERLERLARQKEARERVLREALKEEEERRRQAELRRQREKAEFERRKRELEVLEKRERLRRIAEEERKIADLIRQRQEEEASRRAAAARAEEERRAHQQHAAQERLHQAWAAREAERLRHVHEEHLRKVAADLEKQRAERAHREAVEAARAEAERLSKHYAELQAQREAAARVEMEARMQAEQDARVRAQMEARLQEQQAHFAQITAALHERMRQLVAEAQAAAEASVAHAAWQQFLHAQHEANREQEKYWYQQQQQAQQEQQQRAQYEQQQAHYQQQQAYFEQQRAFYEQQRQEQARYQQYDTDIPMGEPSIRLERDASMHDVQDDTPPQTSQASQTPPPTRPASPISQASQTPPPRPASPVSPESQTTPPTRPASPVSPASPISPPPPSTPSTSPPPYSSPTPPPAPSTPLEWYKHHEACYDNFRRGVVPQTFREVPWPVFGFVDSIDDLVKERIWEYVFNPHRPGHEKRNRRMMATHEVRKWHTDKFFPAVLAKADPALQAAIEAAANVVTDYLVQERNKS</sequence>
<feature type="region of interest" description="Disordered" evidence="2">
    <location>
        <begin position="89"/>
        <end position="118"/>
    </location>
</feature>
<name>A0A8S0WQP6_CYCAE</name>
<protein>
    <submittedName>
        <fullName evidence="3">Uncharacterized protein</fullName>
    </submittedName>
</protein>
<dbReference type="OrthoDB" id="412109at2759"/>
<evidence type="ECO:0000256" key="2">
    <source>
        <dbReference type="SAM" id="MobiDB-lite"/>
    </source>
</evidence>
<feature type="coiled-coil region" evidence="1">
    <location>
        <begin position="408"/>
        <end position="454"/>
    </location>
</feature>
<feature type="compositionally biased region" description="Pro residues" evidence="2">
    <location>
        <begin position="646"/>
        <end position="672"/>
    </location>
</feature>
<feature type="region of interest" description="Disordered" evidence="2">
    <location>
        <begin position="226"/>
        <end position="257"/>
    </location>
</feature>
<feature type="region of interest" description="Disordered" evidence="2">
    <location>
        <begin position="15"/>
        <end position="66"/>
    </location>
</feature>
<accession>A0A8S0WQP6</accession>
<feature type="compositionally biased region" description="Low complexity" evidence="2">
    <location>
        <begin position="590"/>
        <end position="599"/>
    </location>
</feature>
<feature type="compositionally biased region" description="Polar residues" evidence="2">
    <location>
        <begin position="15"/>
        <end position="26"/>
    </location>
</feature>
<proteinExistence type="predicted"/>
<evidence type="ECO:0000313" key="3">
    <source>
        <dbReference type="EMBL" id="CAA7268407.1"/>
    </source>
</evidence>
<feature type="region of interest" description="Disordered" evidence="2">
    <location>
        <begin position="345"/>
        <end position="367"/>
    </location>
</feature>
<keyword evidence="1" id="KW-0175">Coiled coil</keyword>
<feature type="compositionally biased region" description="Low complexity" evidence="2">
    <location>
        <begin position="105"/>
        <end position="118"/>
    </location>
</feature>
<dbReference type="EMBL" id="CACVBS010000068">
    <property type="protein sequence ID" value="CAA7268407.1"/>
    <property type="molecule type" value="Genomic_DNA"/>
</dbReference>
<feature type="compositionally biased region" description="Low complexity" evidence="2">
    <location>
        <begin position="226"/>
        <end position="237"/>
    </location>
</feature>
<organism evidence="3 4">
    <name type="scientific">Cyclocybe aegerita</name>
    <name type="common">Black poplar mushroom</name>
    <name type="synonym">Agrocybe aegerita</name>
    <dbReference type="NCBI Taxonomy" id="1973307"/>
    <lineage>
        <taxon>Eukaryota</taxon>
        <taxon>Fungi</taxon>
        <taxon>Dikarya</taxon>
        <taxon>Basidiomycota</taxon>
        <taxon>Agaricomycotina</taxon>
        <taxon>Agaricomycetes</taxon>
        <taxon>Agaricomycetidae</taxon>
        <taxon>Agaricales</taxon>
        <taxon>Agaricineae</taxon>
        <taxon>Bolbitiaceae</taxon>
        <taxon>Cyclocybe</taxon>
    </lineage>
</organism>
<dbReference type="Proteomes" id="UP000467700">
    <property type="component" value="Unassembled WGS sequence"/>
</dbReference>
<keyword evidence="4" id="KW-1185">Reference proteome</keyword>
<reference evidence="3 4" key="1">
    <citation type="submission" date="2020-01" db="EMBL/GenBank/DDBJ databases">
        <authorList>
            <person name="Gupta K D."/>
        </authorList>
    </citation>
    <scope>NUCLEOTIDE SEQUENCE [LARGE SCALE GENOMIC DNA]</scope>
</reference>
<evidence type="ECO:0000313" key="4">
    <source>
        <dbReference type="Proteomes" id="UP000467700"/>
    </source>
</evidence>
<dbReference type="PANTHER" id="PTHR48125">
    <property type="entry name" value="LP07818P1"/>
    <property type="match status" value="1"/>
</dbReference>
<evidence type="ECO:0000256" key="1">
    <source>
        <dbReference type="SAM" id="Coils"/>
    </source>
</evidence>
<gene>
    <name evidence="3" type="ORF">AAE3_LOCUS10593</name>
</gene>
<dbReference type="PANTHER" id="PTHR48125:SF12">
    <property type="entry name" value="AT HOOK TRANSCRIPTION FACTOR FAMILY-RELATED"/>
    <property type="match status" value="1"/>
</dbReference>
<feature type="compositionally biased region" description="Basic residues" evidence="2">
    <location>
        <begin position="32"/>
        <end position="42"/>
    </location>
</feature>
<feature type="compositionally biased region" description="Low complexity" evidence="2">
    <location>
        <begin position="625"/>
        <end position="645"/>
    </location>
</feature>